<sequence>MPSKKDILDLYFMPARRDLIEIAAYLDRLDRHEGEEDFRVAGFYKALVALQNPGDKSRAEAVLLALSDHSETPIPAATIQGAFGAPDESLINSQ</sequence>
<evidence type="ECO:0000313" key="1">
    <source>
        <dbReference type="EMBL" id="PQJ29187.1"/>
    </source>
</evidence>
<dbReference type="OrthoDB" id="196578at2"/>
<dbReference type="RefSeq" id="WP_105043679.1">
    <property type="nucleotide sequence ID" value="NZ_MQWA01000001.1"/>
</dbReference>
<reference evidence="1 2" key="1">
    <citation type="submission" date="2016-12" db="EMBL/GenBank/DDBJ databases">
        <title>Study of bacterial adaptation to deep sea.</title>
        <authorList>
            <person name="Song J."/>
            <person name="Yoshizawa S."/>
            <person name="Kogure K."/>
        </authorList>
    </citation>
    <scope>NUCLEOTIDE SEQUENCE [LARGE SCALE GENOMIC DNA]</scope>
    <source>
        <strain evidence="1 2">SAORIC-165</strain>
    </source>
</reference>
<proteinExistence type="predicted"/>
<keyword evidence="2" id="KW-1185">Reference proteome</keyword>
<protein>
    <submittedName>
        <fullName evidence="1">Uncharacterized protein</fullName>
    </submittedName>
</protein>
<organism evidence="1 2">
    <name type="scientific">Rubritalea profundi</name>
    <dbReference type="NCBI Taxonomy" id="1658618"/>
    <lineage>
        <taxon>Bacteria</taxon>
        <taxon>Pseudomonadati</taxon>
        <taxon>Verrucomicrobiota</taxon>
        <taxon>Verrucomicrobiia</taxon>
        <taxon>Verrucomicrobiales</taxon>
        <taxon>Rubritaleaceae</taxon>
        <taxon>Rubritalea</taxon>
    </lineage>
</organism>
<dbReference type="Proteomes" id="UP000239907">
    <property type="component" value="Unassembled WGS sequence"/>
</dbReference>
<dbReference type="EMBL" id="MQWA01000001">
    <property type="protein sequence ID" value="PQJ29187.1"/>
    <property type="molecule type" value="Genomic_DNA"/>
</dbReference>
<accession>A0A2S7U3V6</accession>
<comment type="caution">
    <text evidence="1">The sequence shown here is derived from an EMBL/GenBank/DDBJ whole genome shotgun (WGS) entry which is preliminary data.</text>
</comment>
<name>A0A2S7U3V6_9BACT</name>
<evidence type="ECO:0000313" key="2">
    <source>
        <dbReference type="Proteomes" id="UP000239907"/>
    </source>
</evidence>
<gene>
    <name evidence="1" type="ORF">BSZ32_12255</name>
</gene>
<dbReference type="AlphaFoldDB" id="A0A2S7U3V6"/>